<evidence type="ECO:0000313" key="3">
    <source>
        <dbReference type="Proteomes" id="UP000608071"/>
    </source>
</evidence>
<proteinExistence type="predicted"/>
<name>A0ABR8T4G4_9BACL</name>
<keyword evidence="1" id="KW-0812">Transmembrane</keyword>
<gene>
    <name evidence="2" type="ORF">H9647_20675</name>
</gene>
<dbReference type="Proteomes" id="UP000608071">
    <property type="component" value="Unassembled WGS sequence"/>
</dbReference>
<accession>A0ABR8T4G4</accession>
<sequence length="183" mass="20028">MFILVIFGLLFIFAITMIVVTSRLASKKRSTLQGRGAVSFTSAAHIEGLGIEKFAPCNILQFPDRIQIESGSRKYQIPINNMRVAVLKSEKDIIEKNKSVVGRALIGTVLVPGLGTIVGGMSGIGKKNKSKINYYLILNYLNSQGELDAVTFLDNPLEFTSGNFIQSVNEKITDLTSQETVTL</sequence>
<evidence type="ECO:0000256" key="1">
    <source>
        <dbReference type="SAM" id="Phobius"/>
    </source>
</evidence>
<keyword evidence="1" id="KW-1133">Transmembrane helix</keyword>
<feature type="transmembrane region" description="Helical" evidence="1">
    <location>
        <begin position="6"/>
        <end position="25"/>
    </location>
</feature>
<dbReference type="RefSeq" id="WP_191803617.1">
    <property type="nucleotide sequence ID" value="NZ_JACSQL010000012.1"/>
</dbReference>
<protein>
    <submittedName>
        <fullName evidence="2">Uncharacterized protein</fullName>
    </submittedName>
</protein>
<keyword evidence="3" id="KW-1185">Reference proteome</keyword>
<reference evidence="2 3" key="1">
    <citation type="submission" date="2020-08" db="EMBL/GenBank/DDBJ databases">
        <title>A Genomic Blueprint of the Chicken Gut Microbiome.</title>
        <authorList>
            <person name="Gilroy R."/>
            <person name="Ravi A."/>
            <person name="Getino M."/>
            <person name="Pursley I."/>
            <person name="Horton D.L."/>
            <person name="Alikhan N.-F."/>
            <person name="Baker D."/>
            <person name="Gharbi K."/>
            <person name="Hall N."/>
            <person name="Watson M."/>
            <person name="Adriaenssens E.M."/>
            <person name="Foster-Nyarko E."/>
            <person name="Jarju S."/>
            <person name="Secka A."/>
            <person name="Antonio M."/>
            <person name="Oren A."/>
            <person name="Chaudhuri R."/>
            <person name="La Ragione R.M."/>
            <person name="Hildebrand F."/>
            <person name="Pallen M.J."/>
        </authorList>
    </citation>
    <scope>NUCLEOTIDE SEQUENCE [LARGE SCALE GENOMIC DNA]</scope>
    <source>
        <strain evidence="2 3">Sa2BVA9</strain>
    </source>
</reference>
<dbReference type="EMBL" id="JACSQL010000012">
    <property type="protein sequence ID" value="MBD7970485.1"/>
    <property type="molecule type" value="Genomic_DNA"/>
</dbReference>
<comment type="caution">
    <text evidence="2">The sequence shown here is derived from an EMBL/GenBank/DDBJ whole genome shotgun (WGS) entry which is preliminary data.</text>
</comment>
<keyword evidence="1" id="KW-0472">Membrane</keyword>
<evidence type="ECO:0000313" key="2">
    <source>
        <dbReference type="EMBL" id="MBD7970485.1"/>
    </source>
</evidence>
<organism evidence="2 3">
    <name type="scientific">Paenibacillus gallinarum</name>
    <dbReference type="NCBI Taxonomy" id="2762232"/>
    <lineage>
        <taxon>Bacteria</taxon>
        <taxon>Bacillati</taxon>
        <taxon>Bacillota</taxon>
        <taxon>Bacilli</taxon>
        <taxon>Bacillales</taxon>
        <taxon>Paenibacillaceae</taxon>
        <taxon>Paenibacillus</taxon>
    </lineage>
</organism>